<reference evidence="3" key="1">
    <citation type="submission" date="2019-08" db="EMBL/GenBank/DDBJ databases">
        <title>Genomic characterization of a novel candidate phylum (ARYD3) from a high temperature, high salinity tertiary oil reservoir in north central Oklahoma, USA.</title>
        <authorList>
            <person name="Youssef N.H."/>
            <person name="Yadav A."/>
            <person name="Elshahed M.S."/>
        </authorList>
    </citation>
    <scope>NUCLEOTIDE SEQUENCE [LARGE SCALE GENOMIC DNA]</scope>
    <source>
        <strain evidence="3">ARYD3</strain>
    </source>
</reference>
<keyword evidence="4" id="KW-1185">Reference proteome</keyword>
<accession>A0A5D0MDE9</accession>
<gene>
    <name evidence="3" type="ORF">FXF47_02675</name>
</gene>
<dbReference type="InterPro" id="IPR029037">
    <property type="entry name" value="DUF1407/YfgJ-like_sf"/>
</dbReference>
<comment type="caution">
    <text evidence="3">The sequence shown here is derived from an EMBL/GenBank/DDBJ whole genome shotgun (WGS) entry which is preliminary data.</text>
</comment>
<evidence type="ECO:0000313" key="3">
    <source>
        <dbReference type="EMBL" id="TYB31794.1"/>
    </source>
</evidence>
<proteinExistence type="predicted"/>
<dbReference type="AlphaFoldDB" id="A0A5D0MDE9"/>
<name>A0A5D0MDE9_9BACT</name>
<sequence length="314" mass="36503">MDDILDNVSLEDQDVVLKIFGQNSYLKMGTKLDVDEGYRVALIKDEQVFDLFGPGEYIFSKKRLPKLSRYLFDKNIDLSRFKANIVFINREKVDDLKWGVNLNIDSYNIQSYGTYEIKIVQILYFLKTILFQNEIKKDSHLVNFFRQTIEGALKSYYNEQLDEIIENNFDQDFVEDNAVEKVIESFKKFGIIVDSFNILNLKYKKLNSEVSSQTTFNTKPQEENYEVYQEDKLNLGADLKEIFPSIPDSEDEESFVICTKCEKKIAYNNKYCPYCGTELELSRGKVKCKNCGEIIDNDSKYCSNCGELLEETGS</sequence>
<dbReference type="Gene3D" id="2.10.290.10">
    <property type="entry name" value="YfgJ-like"/>
    <property type="match status" value="1"/>
</dbReference>
<dbReference type="Proteomes" id="UP000324143">
    <property type="component" value="Unassembled WGS sequence"/>
</dbReference>
<dbReference type="InterPro" id="IPR025874">
    <property type="entry name" value="DZR"/>
</dbReference>
<evidence type="ECO:0000259" key="1">
    <source>
        <dbReference type="Pfam" id="PF12773"/>
    </source>
</evidence>
<evidence type="ECO:0000259" key="2">
    <source>
        <dbReference type="Pfam" id="PF13421"/>
    </source>
</evidence>
<protein>
    <submittedName>
        <fullName evidence="3">Zinc-ribbon domain-containing protein</fullName>
    </submittedName>
</protein>
<dbReference type="Pfam" id="PF12773">
    <property type="entry name" value="DZR"/>
    <property type="match status" value="1"/>
</dbReference>
<organism evidence="3 4">
    <name type="scientific">Candidatus Mcinerneyibacterium aminivorans</name>
    <dbReference type="NCBI Taxonomy" id="2703815"/>
    <lineage>
        <taxon>Bacteria</taxon>
        <taxon>Candidatus Macinerneyibacteriota</taxon>
        <taxon>Candidatus Mcinerneyibacteria</taxon>
        <taxon>Candidatus Mcinerneyibacteriales</taxon>
        <taxon>Candidatus Mcinerneyibacteriaceae</taxon>
        <taxon>Candidatus Mcinerneyibacterium</taxon>
    </lineage>
</organism>
<dbReference type="InterPro" id="IPR033880">
    <property type="entry name" value="SPFH_YdjI"/>
</dbReference>
<dbReference type="EMBL" id="VSIX01000029">
    <property type="protein sequence ID" value="TYB31794.1"/>
    <property type="molecule type" value="Genomic_DNA"/>
</dbReference>
<feature type="domain" description="SPFH" evidence="2">
    <location>
        <begin position="24"/>
        <end position="202"/>
    </location>
</feature>
<dbReference type="Pfam" id="PF13421">
    <property type="entry name" value="Band_7_1"/>
    <property type="match status" value="1"/>
</dbReference>
<feature type="domain" description="DZANK-type" evidence="1">
    <location>
        <begin position="258"/>
        <end position="306"/>
    </location>
</feature>
<evidence type="ECO:0000313" key="4">
    <source>
        <dbReference type="Proteomes" id="UP000324143"/>
    </source>
</evidence>